<dbReference type="Pfam" id="PF07686">
    <property type="entry name" value="V-set"/>
    <property type="match status" value="1"/>
</dbReference>
<evidence type="ECO:0000259" key="9">
    <source>
        <dbReference type="PROSITE" id="PS50835"/>
    </source>
</evidence>
<keyword evidence="7" id="KW-0325">Glycoprotein</keyword>
<reference evidence="10" key="2">
    <citation type="submission" date="2016-06" db="EMBL/GenBank/DDBJ databases">
        <title>The genome of a short-lived fish provides insights into sex chromosome evolution and the genetic control of aging.</title>
        <authorList>
            <person name="Reichwald K."/>
            <person name="Felder M."/>
            <person name="Petzold A."/>
            <person name="Koch P."/>
            <person name="Groth M."/>
            <person name="Platzer M."/>
        </authorList>
    </citation>
    <scope>NUCLEOTIDE SEQUENCE</scope>
    <source>
        <tissue evidence="10">Brain</tissue>
    </source>
</reference>
<keyword evidence="3" id="KW-0732">Signal</keyword>
<accession>A0A1A7XHB7</accession>
<keyword evidence="6" id="KW-1015">Disulfide bond</keyword>
<dbReference type="InterPro" id="IPR013106">
    <property type="entry name" value="Ig_V-set"/>
</dbReference>
<keyword evidence="8" id="KW-1133">Transmembrane helix</keyword>
<dbReference type="InterPro" id="IPR036179">
    <property type="entry name" value="Ig-like_dom_sf"/>
</dbReference>
<sequence length="151" mass="16940">VAECNHMEILQEPSSVTVQLGDVVSLKCTIHTGCCDGEQIIYWFKDGYYQRPLHTQTDQCQPVSDHKSSSLSCVYQLQRNNLSHSDAGAYYCAVASCGQILIGSGNKLFIRHNTEQQAAQIKVFVWLSVIRAGILWVFITICLFICACQKY</sequence>
<evidence type="ECO:0000256" key="1">
    <source>
        <dbReference type="ARBA" id="ARBA00004236"/>
    </source>
</evidence>
<dbReference type="AlphaFoldDB" id="A0A1A7XHB7"/>
<feature type="non-terminal residue" evidence="10">
    <location>
        <position position="1"/>
    </location>
</feature>
<keyword evidence="10" id="KW-0675">Receptor</keyword>
<dbReference type="SMART" id="SM00409">
    <property type="entry name" value="IG"/>
    <property type="match status" value="1"/>
</dbReference>
<dbReference type="InterPro" id="IPR003599">
    <property type="entry name" value="Ig_sub"/>
</dbReference>
<dbReference type="GO" id="GO:0002376">
    <property type="term" value="P:immune system process"/>
    <property type="evidence" value="ECO:0007669"/>
    <property type="project" value="UniProtKB-KW"/>
</dbReference>
<evidence type="ECO:0000256" key="8">
    <source>
        <dbReference type="SAM" id="Phobius"/>
    </source>
</evidence>
<dbReference type="EMBL" id="HADW01016057">
    <property type="protein sequence ID" value="SBP17457.1"/>
    <property type="molecule type" value="Transcribed_RNA"/>
</dbReference>
<evidence type="ECO:0000256" key="6">
    <source>
        <dbReference type="ARBA" id="ARBA00023157"/>
    </source>
</evidence>
<evidence type="ECO:0000256" key="2">
    <source>
        <dbReference type="ARBA" id="ARBA00022475"/>
    </source>
</evidence>
<feature type="transmembrane region" description="Helical" evidence="8">
    <location>
        <begin position="123"/>
        <end position="148"/>
    </location>
</feature>
<dbReference type="GO" id="GO:0009617">
    <property type="term" value="P:response to bacterium"/>
    <property type="evidence" value="ECO:0007669"/>
    <property type="project" value="TreeGrafter"/>
</dbReference>
<evidence type="ECO:0000256" key="4">
    <source>
        <dbReference type="ARBA" id="ARBA00022859"/>
    </source>
</evidence>
<dbReference type="PANTHER" id="PTHR19433:SF133">
    <property type="entry name" value="IMMUNE-TYPE RECEPTOR 5 PRECURSOR-RELATED"/>
    <property type="match status" value="1"/>
</dbReference>
<keyword evidence="2" id="KW-1003">Cell membrane</keyword>
<feature type="domain" description="Ig-like" evidence="9">
    <location>
        <begin position="7"/>
        <end position="94"/>
    </location>
</feature>
<dbReference type="Gene3D" id="2.60.40.10">
    <property type="entry name" value="Immunoglobulins"/>
    <property type="match status" value="1"/>
</dbReference>
<dbReference type="InterPro" id="IPR013783">
    <property type="entry name" value="Ig-like_fold"/>
</dbReference>
<dbReference type="CDD" id="cd00099">
    <property type="entry name" value="IgV"/>
    <property type="match status" value="1"/>
</dbReference>
<name>A0A1A7XHB7_9TELE</name>
<gene>
    <name evidence="10" type="primary">OLA.26912</name>
</gene>
<dbReference type="SUPFAM" id="SSF48726">
    <property type="entry name" value="Immunoglobulin"/>
    <property type="match status" value="1"/>
</dbReference>
<dbReference type="InterPro" id="IPR052051">
    <property type="entry name" value="TCR_complex_component"/>
</dbReference>
<evidence type="ECO:0000256" key="3">
    <source>
        <dbReference type="ARBA" id="ARBA00022729"/>
    </source>
</evidence>
<keyword evidence="4" id="KW-0391">Immunity</keyword>
<keyword evidence="5 8" id="KW-0472">Membrane</keyword>
<dbReference type="GO" id="GO:0005886">
    <property type="term" value="C:plasma membrane"/>
    <property type="evidence" value="ECO:0007669"/>
    <property type="project" value="UniProtKB-SubCell"/>
</dbReference>
<reference evidence="10" key="1">
    <citation type="submission" date="2016-05" db="EMBL/GenBank/DDBJ databases">
        <authorList>
            <person name="Lavstsen T."/>
            <person name="Jespersen J.S."/>
        </authorList>
    </citation>
    <scope>NUCLEOTIDE SEQUENCE</scope>
    <source>
        <tissue evidence="10">Brain</tissue>
    </source>
</reference>
<comment type="subcellular location">
    <subcellularLocation>
        <location evidence="1">Cell membrane</location>
    </subcellularLocation>
</comment>
<proteinExistence type="predicted"/>
<evidence type="ECO:0000313" key="10">
    <source>
        <dbReference type="EMBL" id="SBP17457.1"/>
    </source>
</evidence>
<evidence type="ECO:0000256" key="5">
    <source>
        <dbReference type="ARBA" id="ARBA00023136"/>
    </source>
</evidence>
<evidence type="ECO:0000256" key="7">
    <source>
        <dbReference type="ARBA" id="ARBA00023180"/>
    </source>
</evidence>
<dbReference type="PROSITE" id="PS50835">
    <property type="entry name" value="IG_LIKE"/>
    <property type="match status" value="1"/>
</dbReference>
<keyword evidence="8" id="KW-0812">Transmembrane</keyword>
<dbReference type="InterPro" id="IPR007110">
    <property type="entry name" value="Ig-like_dom"/>
</dbReference>
<dbReference type="PANTHER" id="PTHR19433">
    <property type="entry name" value="T-CELL RECEPTOR ALPHA CHAIN V REGION-RELATED"/>
    <property type="match status" value="1"/>
</dbReference>
<protein>
    <submittedName>
        <fullName evidence="10">Novel immune-type receptor 9</fullName>
    </submittedName>
</protein>
<organism evidence="10">
    <name type="scientific">Iconisemion striatum</name>
    <dbReference type="NCBI Taxonomy" id="60296"/>
    <lineage>
        <taxon>Eukaryota</taxon>
        <taxon>Metazoa</taxon>
        <taxon>Chordata</taxon>
        <taxon>Craniata</taxon>
        <taxon>Vertebrata</taxon>
        <taxon>Euteleostomi</taxon>
        <taxon>Actinopterygii</taxon>
        <taxon>Neopterygii</taxon>
        <taxon>Teleostei</taxon>
        <taxon>Neoteleostei</taxon>
        <taxon>Acanthomorphata</taxon>
        <taxon>Ovalentaria</taxon>
        <taxon>Atherinomorphae</taxon>
        <taxon>Cyprinodontiformes</taxon>
        <taxon>Nothobranchiidae</taxon>
        <taxon>Iconisemion</taxon>
    </lineage>
</organism>